<evidence type="ECO:0000313" key="3">
    <source>
        <dbReference type="Proteomes" id="UP000662747"/>
    </source>
</evidence>
<protein>
    <recommendedName>
        <fullName evidence="4">Lipoprotein</fullName>
    </recommendedName>
</protein>
<feature type="signal peptide" evidence="1">
    <location>
        <begin position="1"/>
        <end position="20"/>
    </location>
</feature>
<dbReference type="PROSITE" id="PS51257">
    <property type="entry name" value="PROKAR_LIPOPROTEIN"/>
    <property type="match status" value="1"/>
</dbReference>
<proteinExistence type="predicted"/>
<dbReference type="RefSeq" id="WP_206724291.1">
    <property type="nucleotide sequence ID" value="NZ_CP071090.1"/>
</dbReference>
<feature type="chain" id="PRO_5046995417" description="Lipoprotein" evidence="1">
    <location>
        <begin position="21"/>
        <end position="203"/>
    </location>
</feature>
<accession>A0ABX7NV79</accession>
<name>A0ABX7NV79_9BACT</name>
<organism evidence="2 3">
    <name type="scientific">Pyxidicoccus parkwayensis</name>
    <dbReference type="NCBI Taxonomy" id="2813578"/>
    <lineage>
        <taxon>Bacteria</taxon>
        <taxon>Pseudomonadati</taxon>
        <taxon>Myxococcota</taxon>
        <taxon>Myxococcia</taxon>
        <taxon>Myxococcales</taxon>
        <taxon>Cystobacterineae</taxon>
        <taxon>Myxococcaceae</taxon>
        <taxon>Pyxidicoccus</taxon>
    </lineage>
</organism>
<reference evidence="2 3" key="1">
    <citation type="submission" date="2021-02" db="EMBL/GenBank/DDBJ databases">
        <title>De Novo genome assembly of isolated myxobacteria.</title>
        <authorList>
            <person name="Stevens D.C."/>
        </authorList>
    </citation>
    <scope>NUCLEOTIDE SEQUENCE [LARGE SCALE GENOMIC DNA]</scope>
    <source>
        <strain evidence="3">SCPEA02</strain>
    </source>
</reference>
<evidence type="ECO:0008006" key="4">
    <source>
        <dbReference type="Google" id="ProtNLM"/>
    </source>
</evidence>
<dbReference type="EMBL" id="CP071090">
    <property type="protein sequence ID" value="QSQ22715.1"/>
    <property type="molecule type" value="Genomic_DNA"/>
</dbReference>
<sequence>MSFVKRAVWLCAAVSLSACGGPEEASRAPSGSESLGAQSSALLTGTSNGCTFSIDKFNVPLSPPYYNIYLRRSASGTCAYPASGPVIEVSYTNPPISLAANNLGVVTGYSYRGSPSPSGNIQCRVRHYDPATMTVVREHDIVVLYGAGNVESCNVAISSDGTTVTVGGTKTGPLQGETGSGTRYVATFPNFFTSTTPPTYTAY</sequence>
<evidence type="ECO:0000256" key="1">
    <source>
        <dbReference type="SAM" id="SignalP"/>
    </source>
</evidence>
<evidence type="ECO:0000313" key="2">
    <source>
        <dbReference type="EMBL" id="QSQ22715.1"/>
    </source>
</evidence>
<keyword evidence="1" id="KW-0732">Signal</keyword>
<dbReference type="Proteomes" id="UP000662747">
    <property type="component" value="Chromosome"/>
</dbReference>
<gene>
    <name evidence="2" type="ORF">JY651_47745</name>
</gene>
<keyword evidence="3" id="KW-1185">Reference proteome</keyword>